<dbReference type="Proteomes" id="UP000306509">
    <property type="component" value="Unassembled WGS sequence"/>
</dbReference>
<dbReference type="GO" id="GO:0016987">
    <property type="term" value="F:sigma factor activity"/>
    <property type="evidence" value="ECO:0007669"/>
    <property type="project" value="UniProtKB-KW"/>
</dbReference>
<feature type="domain" description="RNA polymerase sigma factor 70 region 4 type 2" evidence="7">
    <location>
        <begin position="121"/>
        <end position="173"/>
    </location>
</feature>
<evidence type="ECO:0000313" key="8">
    <source>
        <dbReference type="EMBL" id="TLD01205.1"/>
    </source>
</evidence>
<keyword evidence="2" id="KW-0805">Transcription regulation</keyword>
<dbReference type="STRING" id="180332.GCA_000797495_04932"/>
<dbReference type="Pfam" id="PF08281">
    <property type="entry name" value="Sigma70_r4_2"/>
    <property type="match status" value="1"/>
</dbReference>
<organism evidence="8 9">
    <name type="scientific">Robinsoniella peoriensis</name>
    <dbReference type="NCBI Taxonomy" id="180332"/>
    <lineage>
        <taxon>Bacteria</taxon>
        <taxon>Bacillati</taxon>
        <taxon>Bacillota</taxon>
        <taxon>Clostridia</taxon>
        <taxon>Lachnospirales</taxon>
        <taxon>Lachnospiraceae</taxon>
        <taxon>Robinsoniella</taxon>
    </lineage>
</organism>
<keyword evidence="3" id="KW-0731">Sigma factor</keyword>
<dbReference type="AlphaFoldDB" id="A0A4U8Q8D1"/>
<dbReference type="InterPro" id="IPR013324">
    <property type="entry name" value="RNA_pol_sigma_r3/r4-like"/>
</dbReference>
<evidence type="ECO:0000259" key="6">
    <source>
        <dbReference type="Pfam" id="PF04542"/>
    </source>
</evidence>
<evidence type="ECO:0000256" key="3">
    <source>
        <dbReference type="ARBA" id="ARBA00023082"/>
    </source>
</evidence>
<protein>
    <submittedName>
        <fullName evidence="8">RNA polymerase sigma factor SigM</fullName>
    </submittedName>
</protein>
<dbReference type="Gene3D" id="1.10.1740.10">
    <property type="match status" value="1"/>
</dbReference>
<dbReference type="InterPro" id="IPR013325">
    <property type="entry name" value="RNA_pol_sigma_r2"/>
</dbReference>
<dbReference type="EMBL" id="QGQD01000043">
    <property type="protein sequence ID" value="TLD01205.1"/>
    <property type="molecule type" value="Genomic_DNA"/>
</dbReference>
<dbReference type="SUPFAM" id="SSF88659">
    <property type="entry name" value="Sigma3 and sigma4 domains of RNA polymerase sigma factors"/>
    <property type="match status" value="1"/>
</dbReference>
<dbReference type="GO" id="GO:0006352">
    <property type="term" value="P:DNA-templated transcription initiation"/>
    <property type="evidence" value="ECO:0007669"/>
    <property type="project" value="InterPro"/>
</dbReference>
<keyword evidence="5" id="KW-0804">Transcription</keyword>
<evidence type="ECO:0000256" key="2">
    <source>
        <dbReference type="ARBA" id="ARBA00023015"/>
    </source>
</evidence>
<dbReference type="RefSeq" id="WP_027296162.1">
    <property type="nucleotide sequence ID" value="NZ_JBHTNY010000007.1"/>
</dbReference>
<evidence type="ECO:0000256" key="4">
    <source>
        <dbReference type="ARBA" id="ARBA00023125"/>
    </source>
</evidence>
<evidence type="ECO:0000256" key="5">
    <source>
        <dbReference type="ARBA" id="ARBA00023163"/>
    </source>
</evidence>
<feature type="domain" description="RNA polymerase sigma-70 region 2" evidence="6">
    <location>
        <begin position="24"/>
        <end position="91"/>
    </location>
</feature>
<dbReference type="PANTHER" id="PTHR43133">
    <property type="entry name" value="RNA POLYMERASE ECF-TYPE SIGMA FACTO"/>
    <property type="match status" value="1"/>
</dbReference>
<dbReference type="SUPFAM" id="SSF88946">
    <property type="entry name" value="Sigma2 domain of RNA polymerase sigma factors"/>
    <property type="match status" value="1"/>
</dbReference>
<dbReference type="InterPro" id="IPR014284">
    <property type="entry name" value="RNA_pol_sigma-70_dom"/>
</dbReference>
<dbReference type="PANTHER" id="PTHR43133:SF8">
    <property type="entry name" value="RNA POLYMERASE SIGMA FACTOR HI_1459-RELATED"/>
    <property type="match status" value="1"/>
</dbReference>
<sequence length="186" mass="21835">MKIREDNFIEQLKKRNEKALMYIIDQYGGLLKSVIGKHMYALKDYQEECLNDVLLGIWNNISYFEEEKNTFKNWAAGIARYKAIDYLRKYAKDLENSNWEDVVIVKEDEAIQKTVEQEISDELELMLSCLSPEDRELFLKLYVEEQEMDEISEETGLKKAVIYNRVSRGKKKIRALFSDGKGADII</sequence>
<comment type="caution">
    <text evidence="8">The sequence shown here is derived from an EMBL/GenBank/DDBJ whole genome shotgun (WGS) entry which is preliminary data.</text>
</comment>
<evidence type="ECO:0000256" key="1">
    <source>
        <dbReference type="ARBA" id="ARBA00010641"/>
    </source>
</evidence>
<proteinExistence type="inferred from homology"/>
<keyword evidence="9" id="KW-1185">Reference proteome</keyword>
<reference evidence="8 9" key="1">
    <citation type="journal article" date="2019" name="Anaerobe">
        <title>Detection of Robinsoniella peoriensis in multiple bone samples of a trauma patient.</title>
        <authorList>
            <person name="Schrottner P."/>
            <person name="Hartwich K."/>
            <person name="Bunk B."/>
            <person name="Schober I."/>
            <person name="Helbig S."/>
            <person name="Rudolph W.W."/>
            <person name="Gunzer F."/>
        </authorList>
    </citation>
    <scope>NUCLEOTIDE SEQUENCE [LARGE SCALE GENOMIC DNA]</scope>
    <source>
        <strain evidence="8 9">DSM 106044</strain>
    </source>
</reference>
<dbReference type="InterPro" id="IPR036388">
    <property type="entry name" value="WH-like_DNA-bd_sf"/>
</dbReference>
<dbReference type="GO" id="GO:0003677">
    <property type="term" value="F:DNA binding"/>
    <property type="evidence" value="ECO:0007669"/>
    <property type="project" value="UniProtKB-KW"/>
</dbReference>
<name>A0A4U8Q8D1_9FIRM</name>
<dbReference type="InterPro" id="IPR007627">
    <property type="entry name" value="RNA_pol_sigma70_r2"/>
</dbReference>
<dbReference type="Pfam" id="PF04542">
    <property type="entry name" value="Sigma70_r2"/>
    <property type="match status" value="1"/>
</dbReference>
<evidence type="ECO:0000313" key="9">
    <source>
        <dbReference type="Proteomes" id="UP000306509"/>
    </source>
</evidence>
<dbReference type="InterPro" id="IPR013249">
    <property type="entry name" value="RNA_pol_sigma70_r4_t2"/>
</dbReference>
<dbReference type="InterPro" id="IPR039425">
    <property type="entry name" value="RNA_pol_sigma-70-like"/>
</dbReference>
<dbReference type="Gene3D" id="1.10.10.10">
    <property type="entry name" value="Winged helix-like DNA-binding domain superfamily/Winged helix DNA-binding domain"/>
    <property type="match status" value="1"/>
</dbReference>
<dbReference type="NCBIfam" id="TIGR02937">
    <property type="entry name" value="sigma70-ECF"/>
    <property type="match status" value="1"/>
</dbReference>
<gene>
    <name evidence="8" type="primary">sigM_2</name>
    <name evidence="8" type="ORF">DSM106044_01997</name>
</gene>
<comment type="similarity">
    <text evidence="1">Belongs to the sigma-70 factor family. ECF subfamily.</text>
</comment>
<accession>A0A4U8Q8D1</accession>
<keyword evidence="4" id="KW-0238">DNA-binding</keyword>
<evidence type="ECO:0000259" key="7">
    <source>
        <dbReference type="Pfam" id="PF08281"/>
    </source>
</evidence>